<keyword evidence="8" id="KW-1185">Reference proteome</keyword>
<evidence type="ECO:0000313" key="8">
    <source>
        <dbReference type="Proteomes" id="UP000026915"/>
    </source>
</evidence>
<dbReference type="InterPro" id="IPR011009">
    <property type="entry name" value="Kinase-like_dom_sf"/>
</dbReference>
<evidence type="ECO:0000256" key="1">
    <source>
        <dbReference type="ARBA" id="ARBA00022527"/>
    </source>
</evidence>
<name>A0A061F7Q1_THECC</name>
<evidence type="ECO:0000256" key="2">
    <source>
        <dbReference type="ARBA" id="ARBA00022679"/>
    </source>
</evidence>
<accession>A0A061F7Q1</accession>
<evidence type="ECO:0000256" key="4">
    <source>
        <dbReference type="ARBA" id="ARBA00022777"/>
    </source>
</evidence>
<dbReference type="Gramene" id="EOY12692">
    <property type="protein sequence ID" value="EOY12692"/>
    <property type="gene ID" value="TCM_031202"/>
</dbReference>
<dbReference type="GO" id="GO:0004674">
    <property type="term" value="F:protein serine/threonine kinase activity"/>
    <property type="evidence" value="ECO:0000318"/>
    <property type="project" value="GO_Central"/>
</dbReference>
<dbReference type="HOGENOM" id="CLU_000288_116_3_1"/>
<dbReference type="PANTHER" id="PTHR27002:SF616">
    <property type="entry name" value="RECEPTOR-LIKE SERINE_THREONINE-PROTEIN KINASE"/>
    <property type="match status" value="1"/>
</dbReference>
<dbReference type="PANTHER" id="PTHR27002">
    <property type="entry name" value="RECEPTOR-LIKE SERINE/THREONINE-PROTEIN KINASE SD1-8"/>
    <property type="match status" value="1"/>
</dbReference>
<sequence>MIQDFTWNAESQAYTSSDNGGRGCGCAFCFDNLIDYRQFQSVGQDLYVRVSASKSELKDKLRMELAAVIRTLLSCAFRAVYCQLLHLQKPQKVERETKDNKENDQENQVQDEDMELLIFEPHTIARATDSFSVDIKLREGDFGTVYKILARLELLEETKLKGMLKDGYMAPEFAIDGLFSAKSTVFSSGILLLEILSGKKDRGPYHPTQSANLVEHVSMEIMEIRYPSELVEECLEESCNLLEVIQCIHISLFNVQQHPEDRPSMSTVILMLGSETKLPHPYDVVFYC</sequence>
<reference evidence="7 8" key="1">
    <citation type="journal article" date="2013" name="Genome Biol.">
        <title>The genome sequence of the most widely cultivated cacao type and its use to identify candidate genes regulating pod color.</title>
        <authorList>
            <person name="Motamayor J.C."/>
            <person name="Mockaitis K."/>
            <person name="Schmutz J."/>
            <person name="Haiminen N."/>
            <person name="Iii D.L."/>
            <person name="Cornejo O."/>
            <person name="Findley S.D."/>
            <person name="Zheng P."/>
            <person name="Utro F."/>
            <person name="Royaert S."/>
            <person name="Saski C."/>
            <person name="Jenkins J."/>
            <person name="Podicheti R."/>
            <person name="Zhao M."/>
            <person name="Scheffler B.E."/>
            <person name="Stack J.C."/>
            <person name="Feltus F.A."/>
            <person name="Mustiga G.M."/>
            <person name="Amores F."/>
            <person name="Phillips W."/>
            <person name="Marelli J.P."/>
            <person name="May G.D."/>
            <person name="Shapiro H."/>
            <person name="Ma J."/>
            <person name="Bustamante C.D."/>
            <person name="Schnell R.J."/>
            <person name="Main D."/>
            <person name="Gilbert D."/>
            <person name="Parida L."/>
            <person name="Kuhn D.N."/>
        </authorList>
    </citation>
    <scope>NUCLEOTIDE SEQUENCE [LARGE SCALE GENOMIC DNA]</scope>
    <source>
        <strain evidence="8">cv. Matina 1-6</strain>
    </source>
</reference>
<dbReference type="SUPFAM" id="SSF56112">
    <property type="entry name" value="Protein kinase-like (PK-like)"/>
    <property type="match status" value="1"/>
</dbReference>
<feature type="domain" description="Serine-threonine/tyrosine-protein kinase catalytic" evidence="6">
    <location>
        <begin position="140"/>
        <end position="268"/>
    </location>
</feature>
<evidence type="ECO:0000259" key="6">
    <source>
        <dbReference type="Pfam" id="PF07714"/>
    </source>
</evidence>
<proteinExistence type="predicted"/>
<keyword evidence="5" id="KW-0067">ATP-binding</keyword>
<dbReference type="GO" id="GO:0005886">
    <property type="term" value="C:plasma membrane"/>
    <property type="evidence" value="ECO:0000318"/>
    <property type="project" value="GO_Central"/>
</dbReference>
<dbReference type="Pfam" id="PF07714">
    <property type="entry name" value="PK_Tyr_Ser-Thr"/>
    <property type="match status" value="1"/>
</dbReference>
<organism evidence="7 8">
    <name type="scientific">Theobroma cacao</name>
    <name type="common">Cacao</name>
    <name type="synonym">Cocoa</name>
    <dbReference type="NCBI Taxonomy" id="3641"/>
    <lineage>
        <taxon>Eukaryota</taxon>
        <taxon>Viridiplantae</taxon>
        <taxon>Streptophyta</taxon>
        <taxon>Embryophyta</taxon>
        <taxon>Tracheophyta</taxon>
        <taxon>Spermatophyta</taxon>
        <taxon>Magnoliopsida</taxon>
        <taxon>eudicotyledons</taxon>
        <taxon>Gunneridae</taxon>
        <taxon>Pentapetalae</taxon>
        <taxon>rosids</taxon>
        <taxon>malvids</taxon>
        <taxon>Malvales</taxon>
        <taxon>Malvaceae</taxon>
        <taxon>Byttnerioideae</taxon>
        <taxon>Theobroma</taxon>
    </lineage>
</organism>
<dbReference type="Gene3D" id="1.10.510.10">
    <property type="entry name" value="Transferase(Phosphotransferase) domain 1"/>
    <property type="match status" value="1"/>
</dbReference>
<gene>
    <name evidence="7" type="ORF">TCM_031202</name>
</gene>
<keyword evidence="3" id="KW-0547">Nucleotide-binding</keyword>
<dbReference type="GO" id="GO:0006955">
    <property type="term" value="P:immune response"/>
    <property type="evidence" value="ECO:0000318"/>
    <property type="project" value="GO_Central"/>
</dbReference>
<keyword evidence="4 7" id="KW-0418">Kinase</keyword>
<dbReference type="AlphaFoldDB" id="A0A061F7Q1"/>
<keyword evidence="1" id="KW-0723">Serine/threonine-protein kinase</keyword>
<dbReference type="InterPro" id="IPR001245">
    <property type="entry name" value="Ser-Thr/Tyr_kinase_cat_dom"/>
</dbReference>
<protein>
    <submittedName>
        <fullName evidence="7">S-locus lectin protein kinase family protein</fullName>
    </submittedName>
</protein>
<dbReference type="GO" id="GO:0005524">
    <property type="term" value="F:ATP binding"/>
    <property type="evidence" value="ECO:0007669"/>
    <property type="project" value="UniProtKB-KW"/>
</dbReference>
<evidence type="ECO:0000313" key="7">
    <source>
        <dbReference type="EMBL" id="EOY12692.1"/>
    </source>
</evidence>
<dbReference type="GO" id="GO:0007165">
    <property type="term" value="P:signal transduction"/>
    <property type="evidence" value="ECO:0000318"/>
    <property type="project" value="GO_Central"/>
</dbReference>
<evidence type="ECO:0000256" key="3">
    <source>
        <dbReference type="ARBA" id="ARBA00022741"/>
    </source>
</evidence>
<keyword evidence="2" id="KW-0808">Transferase</keyword>
<dbReference type="InParanoid" id="A0A061F7Q1"/>
<dbReference type="Proteomes" id="UP000026915">
    <property type="component" value="Chromosome 7"/>
</dbReference>
<dbReference type="EMBL" id="CM001885">
    <property type="protein sequence ID" value="EOY12692.1"/>
    <property type="molecule type" value="Genomic_DNA"/>
</dbReference>
<evidence type="ECO:0000256" key="5">
    <source>
        <dbReference type="ARBA" id="ARBA00022840"/>
    </source>
</evidence>